<evidence type="ECO:0000256" key="7">
    <source>
        <dbReference type="ARBA" id="ARBA00023136"/>
    </source>
</evidence>
<dbReference type="FunFam" id="1.10.287.950:FF:000001">
    <property type="entry name" value="Methyl-accepting chemotaxis sensory transducer"/>
    <property type="match status" value="1"/>
</dbReference>
<evidence type="ECO:0000256" key="4">
    <source>
        <dbReference type="ARBA" id="ARBA00022500"/>
    </source>
</evidence>
<dbReference type="SMART" id="SM00283">
    <property type="entry name" value="MA"/>
    <property type="match status" value="1"/>
</dbReference>
<dbReference type="SUPFAM" id="SSF58104">
    <property type="entry name" value="Methyl-accepting chemotaxis protein (MCP) signaling domain"/>
    <property type="match status" value="1"/>
</dbReference>
<evidence type="ECO:0000256" key="10">
    <source>
        <dbReference type="PROSITE-ProRule" id="PRU00284"/>
    </source>
</evidence>
<gene>
    <name evidence="14" type="ORF">ALQ36_04295</name>
</gene>
<dbReference type="Gene3D" id="1.10.287.950">
    <property type="entry name" value="Methyl-accepting chemotaxis protein"/>
    <property type="match status" value="1"/>
</dbReference>
<feature type="transmembrane region" description="Helical" evidence="11">
    <location>
        <begin position="40"/>
        <end position="59"/>
    </location>
</feature>
<dbReference type="PANTHER" id="PTHR32089:SF120">
    <property type="entry name" value="METHYL-ACCEPTING CHEMOTAXIS PROTEIN TLPQ"/>
    <property type="match status" value="1"/>
</dbReference>
<evidence type="ECO:0000256" key="3">
    <source>
        <dbReference type="ARBA" id="ARBA00022481"/>
    </source>
</evidence>
<dbReference type="Proteomes" id="UP000281350">
    <property type="component" value="Unassembled WGS sequence"/>
</dbReference>
<dbReference type="GO" id="GO:0007165">
    <property type="term" value="P:signal transduction"/>
    <property type="evidence" value="ECO:0007669"/>
    <property type="project" value="UniProtKB-KW"/>
</dbReference>
<keyword evidence="3" id="KW-0488">Methylation</keyword>
<feature type="domain" description="Methyl-accepting transducer" evidence="12">
    <location>
        <begin position="297"/>
        <end position="533"/>
    </location>
</feature>
<dbReference type="PRINTS" id="PR00260">
    <property type="entry name" value="CHEMTRNSDUCR"/>
</dbReference>
<evidence type="ECO:0000313" key="15">
    <source>
        <dbReference type="Proteomes" id="UP000281350"/>
    </source>
</evidence>
<keyword evidence="6 11" id="KW-1133">Transmembrane helix</keyword>
<reference evidence="14 15" key="1">
    <citation type="submission" date="2018-08" db="EMBL/GenBank/DDBJ databases">
        <title>Recombination of ecologically and evolutionarily significant loci maintains genetic cohesion in the Pseudomonas syringae species complex.</title>
        <authorList>
            <person name="Dillon M."/>
            <person name="Thakur S."/>
            <person name="Almeida R.N.D."/>
            <person name="Weir B.S."/>
            <person name="Guttman D.S."/>
        </authorList>
    </citation>
    <scope>NUCLEOTIDE SEQUENCE [LARGE SCALE GENOMIC DNA]</scope>
    <source>
        <strain evidence="14 15">ICMP 2732</strain>
    </source>
</reference>
<evidence type="ECO:0000256" key="8">
    <source>
        <dbReference type="ARBA" id="ARBA00023224"/>
    </source>
</evidence>
<keyword evidence="5 11" id="KW-0812">Transmembrane</keyword>
<dbReference type="PROSITE" id="PS50111">
    <property type="entry name" value="CHEMOTAXIS_TRANSDUC_2"/>
    <property type="match status" value="1"/>
</dbReference>
<feature type="transmembrane region" description="Helical" evidence="11">
    <location>
        <begin position="219"/>
        <end position="238"/>
    </location>
</feature>
<dbReference type="PANTHER" id="PTHR32089">
    <property type="entry name" value="METHYL-ACCEPTING CHEMOTAXIS PROTEIN MCPB"/>
    <property type="match status" value="1"/>
</dbReference>
<organism evidence="14 15">
    <name type="scientific">Pseudomonas syringae pv. primulae</name>
    <dbReference type="NCBI Taxonomy" id="251707"/>
    <lineage>
        <taxon>Bacteria</taxon>
        <taxon>Pseudomonadati</taxon>
        <taxon>Pseudomonadota</taxon>
        <taxon>Gammaproteobacteria</taxon>
        <taxon>Pseudomonadales</taxon>
        <taxon>Pseudomonadaceae</taxon>
        <taxon>Pseudomonas</taxon>
    </lineage>
</organism>
<dbReference type="CDD" id="cd11386">
    <property type="entry name" value="MCP_signal"/>
    <property type="match status" value="1"/>
</dbReference>
<accession>A0A3M3YAT5</accession>
<dbReference type="CDD" id="cd19411">
    <property type="entry name" value="MCP2201-like_sensor"/>
    <property type="match status" value="1"/>
</dbReference>
<dbReference type="InterPro" id="IPR047347">
    <property type="entry name" value="YvaQ-like_sensor"/>
</dbReference>
<evidence type="ECO:0000256" key="2">
    <source>
        <dbReference type="ARBA" id="ARBA00022475"/>
    </source>
</evidence>
<comment type="subcellular location">
    <subcellularLocation>
        <location evidence="1">Cell membrane</location>
        <topology evidence="1">Multi-pass membrane protein</topology>
    </subcellularLocation>
</comment>
<dbReference type="AlphaFoldDB" id="A0A3M3YAT5"/>
<evidence type="ECO:0000256" key="5">
    <source>
        <dbReference type="ARBA" id="ARBA00022692"/>
    </source>
</evidence>
<dbReference type="Pfam" id="PF00015">
    <property type="entry name" value="MCPsignal"/>
    <property type="match status" value="1"/>
</dbReference>
<evidence type="ECO:0000256" key="6">
    <source>
        <dbReference type="ARBA" id="ARBA00022989"/>
    </source>
</evidence>
<dbReference type="EMBL" id="RBPY01000066">
    <property type="protein sequence ID" value="RMO79269.1"/>
    <property type="molecule type" value="Genomic_DNA"/>
</dbReference>
<dbReference type="Pfam" id="PF00672">
    <property type="entry name" value="HAMP"/>
    <property type="match status" value="1"/>
</dbReference>
<dbReference type="SMART" id="SM00304">
    <property type="entry name" value="HAMP"/>
    <property type="match status" value="2"/>
</dbReference>
<dbReference type="GO" id="GO:0006935">
    <property type="term" value="P:chemotaxis"/>
    <property type="evidence" value="ECO:0007669"/>
    <property type="project" value="UniProtKB-KW"/>
</dbReference>
<dbReference type="PROSITE" id="PS50885">
    <property type="entry name" value="HAMP"/>
    <property type="match status" value="1"/>
</dbReference>
<dbReference type="CDD" id="cd06225">
    <property type="entry name" value="HAMP"/>
    <property type="match status" value="1"/>
</dbReference>
<dbReference type="InterPro" id="IPR024478">
    <property type="entry name" value="HlyB_4HB_MCP"/>
</dbReference>
<keyword evidence="4" id="KW-0145">Chemotaxis</keyword>
<dbReference type="GO" id="GO:0005886">
    <property type="term" value="C:plasma membrane"/>
    <property type="evidence" value="ECO:0007669"/>
    <property type="project" value="UniProtKB-SubCell"/>
</dbReference>
<dbReference type="Pfam" id="PF12729">
    <property type="entry name" value="4HB_MCP_1"/>
    <property type="match status" value="1"/>
</dbReference>
<name>A0A3M3YAT5_9PSED</name>
<protein>
    <submittedName>
        <fullName evidence="14">Methyl-accepting chemotaxis protein</fullName>
    </submittedName>
</protein>
<sequence length="569" mass="61437">MVGHGRYAGGCLTTSRQTLPSKYKRALVMNLRKLTIARRAGLGFTLISLLVALLGWFALAQMSTIRQSEVAVETNWLPSMRVVNDIREIMLRILTISLRMALDTDPASIPTYRGQLDVRLGDLNKKLDTLKTFVDTPEEKTLNDQFLVTMGQYRTALDRSFVLAGQGDSAGLNKLLLIDMKQIVDGSGKQLNDLADFYVTKVDAEGKSAEAQYDKSRDIVIIFVVLAALCTIGLALWLTRSIVSPLQRAVTAAEQVAAGDLTHSIEVDGEDEVTRLLRALALMQGNLRDAMRHIGSSATQLASAATELNSVTEDSYRGLNQQNAEIDQAATAINEMTSAVEEVARNAVSTSDASSQSSNSAKAGQTRVIETVQSIEILTNNVQATSTLVQNLANQSQDIGKVLDVIRSIAEQTNLLALNAAIEAARAGESGRGFAVVADEVRALAHRTQQSTLEIDSMVNAMRSGSAQALESMNTSRERASSTLSLAKGAGESLSEITSSINQISERNLVIASAAEEQAQVSREVDRNIVNIRDLSMQSTQGANQISASSHELSRLAADLNQVVLRFKV</sequence>
<dbReference type="InterPro" id="IPR004090">
    <property type="entry name" value="Chemotax_Me-accpt_rcpt"/>
</dbReference>
<comment type="similarity">
    <text evidence="9">Belongs to the methyl-accepting chemotaxis (MCP) protein family.</text>
</comment>
<keyword evidence="7 11" id="KW-0472">Membrane</keyword>
<evidence type="ECO:0000256" key="1">
    <source>
        <dbReference type="ARBA" id="ARBA00004651"/>
    </source>
</evidence>
<evidence type="ECO:0000256" key="9">
    <source>
        <dbReference type="ARBA" id="ARBA00029447"/>
    </source>
</evidence>
<evidence type="ECO:0000259" key="12">
    <source>
        <dbReference type="PROSITE" id="PS50111"/>
    </source>
</evidence>
<evidence type="ECO:0000256" key="11">
    <source>
        <dbReference type="SAM" id="Phobius"/>
    </source>
</evidence>
<dbReference type="GO" id="GO:0004888">
    <property type="term" value="F:transmembrane signaling receptor activity"/>
    <property type="evidence" value="ECO:0007669"/>
    <property type="project" value="InterPro"/>
</dbReference>
<keyword evidence="8 10" id="KW-0807">Transducer</keyword>
<dbReference type="Gene3D" id="6.10.340.10">
    <property type="match status" value="1"/>
</dbReference>
<evidence type="ECO:0000313" key="14">
    <source>
        <dbReference type="EMBL" id="RMO79269.1"/>
    </source>
</evidence>
<keyword evidence="2" id="KW-1003">Cell membrane</keyword>
<dbReference type="InterPro" id="IPR004089">
    <property type="entry name" value="MCPsignal_dom"/>
</dbReference>
<feature type="domain" description="HAMP" evidence="13">
    <location>
        <begin position="240"/>
        <end position="292"/>
    </location>
</feature>
<proteinExistence type="inferred from homology"/>
<evidence type="ECO:0000259" key="13">
    <source>
        <dbReference type="PROSITE" id="PS50885"/>
    </source>
</evidence>
<dbReference type="InterPro" id="IPR003660">
    <property type="entry name" value="HAMP_dom"/>
</dbReference>
<comment type="caution">
    <text evidence="14">The sequence shown here is derived from an EMBL/GenBank/DDBJ whole genome shotgun (WGS) entry which is preliminary data.</text>
</comment>